<sequence>MVYISAIIGFVLVFATSALVLVGTEWIKSIDWAARFRAASEGRVPPPVEATDESGSTSPAITDFAPPAPLRRRPEGGDGLADLAKTTATPYWIDHQGGTRPGESIAIRFAFIAVDTWRGDQPRIDIDRLLDRDSGQVDDWAVRTDENNYPRPLRRQLRQSALSPHDQATIDEMRAHPIGKLAYLACSTATAIEQSRSWKHDILDNKMIRVDLDAEVAEISRSCARLRASVDKLGAGPPDDLGDDPELTAIHAARSQVHDERLGVLVQRLEAFTRYRAGVEQVDRQLAKLEWVISVVVDDDSDEYVAAAEDELGSERLNRAAEEFDTVAGAIIETMLTDAKRLSRIVRYS</sequence>
<comment type="caution">
    <text evidence="3">The sequence shown here is derived from an EMBL/GenBank/DDBJ whole genome shotgun (WGS) entry which is preliminary data.</text>
</comment>
<protein>
    <submittedName>
        <fullName evidence="3">Uncharacterized protein</fullName>
    </submittedName>
</protein>
<organism evidence="3 4">
    <name type="scientific">Williamsia marianensis</name>
    <dbReference type="NCBI Taxonomy" id="85044"/>
    <lineage>
        <taxon>Bacteria</taxon>
        <taxon>Bacillati</taxon>
        <taxon>Actinomycetota</taxon>
        <taxon>Actinomycetes</taxon>
        <taxon>Mycobacteriales</taxon>
        <taxon>Nocardiaceae</taxon>
        <taxon>Williamsia</taxon>
    </lineage>
</organism>
<evidence type="ECO:0000256" key="2">
    <source>
        <dbReference type="SAM" id="Phobius"/>
    </source>
</evidence>
<dbReference type="OrthoDB" id="4577994at2"/>
<dbReference type="EMBL" id="RBKV01000001">
    <property type="protein sequence ID" value="RKR96531.1"/>
    <property type="molecule type" value="Genomic_DNA"/>
</dbReference>
<name>A0A495K5T1_WILMA</name>
<evidence type="ECO:0000313" key="3">
    <source>
        <dbReference type="EMBL" id="RKR96531.1"/>
    </source>
</evidence>
<feature type="region of interest" description="Disordered" evidence="1">
    <location>
        <begin position="43"/>
        <end position="74"/>
    </location>
</feature>
<keyword evidence="2" id="KW-0472">Membrane</keyword>
<reference evidence="3 4" key="1">
    <citation type="submission" date="2018-10" db="EMBL/GenBank/DDBJ databases">
        <title>Sequencing the genomes of 1000 actinobacteria strains.</title>
        <authorList>
            <person name="Klenk H.-P."/>
        </authorList>
    </citation>
    <scope>NUCLEOTIDE SEQUENCE [LARGE SCALE GENOMIC DNA]</scope>
    <source>
        <strain evidence="3 4">DSM 44343</strain>
    </source>
</reference>
<evidence type="ECO:0000256" key="1">
    <source>
        <dbReference type="SAM" id="MobiDB-lite"/>
    </source>
</evidence>
<feature type="transmembrane region" description="Helical" evidence="2">
    <location>
        <begin position="6"/>
        <end position="27"/>
    </location>
</feature>
<evidence type="ECO:0000313" key="4">
    <source>
        <dbReference type="Proteomes" id="UP000274762"/>
    </source>
</evidence>
<keyword evidence="2" id="KW-0812">Transmembrane</keyword>
<keyword evidence="2" id="KW-1133">Transmembrane helix</keyword>
<proteinExistence type="predicted"/>
<gene>
    <name evidence="3" type="ORF">DFJ75_3382</name>
</gene>
<dbReference type="Proteomes" id="UP000274762">
    <property type="component" value="Unassembled WGS sequence"/>
</dbReference>
<dbReference type="AlphaFoldDB" id="A0A495K5T1"/>
<dbReference type="RefSeq" id="WP_062801315.1">
    <property type="nucleotide sequence ID" value="NZ_CBCRXS010000008.1"/>
</dbReference>
<accession>A0A495K5T1</accession>